<feature type="transmembrane region" description="Helical" evidence="1">
    <location>
        <begin position="107"/>
        <end position="125"/>
    </location>
</feature>
<sequence>MTQFEQKRLDLAVKQKRGLHFIAASVIIWLAIAFVYSSAMPILTKNLFVFICTGILLPLAWGISKILKVSFSDNENPLSNLGILFSVNQLLYLLIAMWIYPTIPDKMPMVIAIIFGAHLMPFSWLYKSKVYLLFSIVIPFLALFIGLSFSPTILAVGMTIIEIIFAVALVVENKS</sequence>
<evidence type="ECO:0000256" key="1">
    <source>
        <dbReference type="SAM" id="Phobius"/>
    </source>
</evidence>
<dbReference type="InterPro" id="IPR053824">
    <property type="entry name" value="DUF7010"/>
</dbReference>
<comment type="caution">
    <text evidence="2">The sequence shown here is derived from an EMBL/GenBank/DDBJ whole genome shotgun (WGS) entry which is preliminary data.</text>
</comment>
<reference evidence="3" key="1">
    <citation type="submission" date="2017-05" db="EMBL/GenBank/DDBJ databases">
        <authorList>
            <person name="Lin X.B."/>
            <person name="Stothard P."/>
            <person name="Tasseva G."/>
            <person name="Walter J."/>
        </authorList>
    </citation>
    <scope>NUCLEOTIDE SEQUENCE [LARGE SCALE GENOMIC DNA]</scope>
    <source>
        <strain evidence="3">114h</strain>
    </source>
</reference>
<organism evidence="2 3">
    <name type="scientific">Limosilactobacillus reuteri</name>
    <name type="common">Lactobacillus reuteri</name>
    <dbReference type="NCBI Taxonomy" id="1598"/>
    <lineage>
        <taxon>Bacteria</taxon>
        <taxon>Bacillati</taxon>
        <taxon>Bacillota</taxon>
        <taxon>Bacilli</taxon>
        <taxon>Lactobacillales</taxon>
        <taxon>Lactobacillaceae</taxon>
        <taxon>Limosilactobacillus</taxon>
    </lineage>
</organism>
<feature type="transmembrane region" description="Helical" evidence="1">
    <location>
        <begin position="48"/>
        <end position="67"/>
    </location>
</feature>
<proteinExistence type="predicted"/>
<dbReference type="Proteomes" id="UP000215747">
    <property type="component" value="Unassembled WGS sequence"/>
</dbReference>
<keyword evidence="1" id="KW-0472">Membrane</keyword>
<keyword evidence="1" id="KW-0812">Transmembrane</keyword>
<keyword evidence="1" id="KW-1133">Transmembrane helix</keyword>
<name>A0A256SS31_LIMRT</name>
<evidence type="ECO:0000313" key="3">
    <source>
        <dbReference type="Proteomes" id="UP000215747"/>
    </source>
</evidence>
<protein>
    <submittedName>
        <fullName evidence="2">Uncharacterized protein</fullName>
    </submittedName>
</protein>
<reference evidence="2 3" key="2">
    <citation type="submission" date="2017-09" db="EMBL/GenBank/DDBJ databases">
        <title>Tripartite evolution among Lactobacillus johnsonii, Lactobacillus taiwanensis, Lactobacillus reuteri and their rodent host.</title>
        <authorList>
            <person name="Wang T."/>
            <person name="Knowles S."/>
            <person name="Cheng C."/>
        </authorList>
    </citation>
    <scope>NUCLEOTIDE SEQUENCE [LARGE SCALE GENOMIC DNA]</scope>
    <source>
        <strain evidence="2 3">114h</strain>
    </source>
</reference>
<accession>A0A256SS31</accession>
<gene>
    <name evidence="2" type="ORF">CBF96_05865</name>
</gene>
<feature type="transmembrane region" description="Helical" evidence="1">
    <location>
        <begin position="21"/>
        <end position="42"/>
    </location>
</feature>
<dbReference type="RefSeq" id="WP_094537135.1">
    <property type="nucleotide sequence ID" value="NZ_NGPL01000030.1"/>
</dbReference>
<evidence type="ECO:0000313" key="2">
    <source>
        <dbReference type="EMBL" id="OYS69163.1"/>
    </source>
</evidence>
<feature type="transmembrane region" description="Helical" evidence="1">
    <location>
        <begin position="153"/>
        <end position="171"/>
    </location>
</feature>
<dbReference type="AlphaFoldDB" id="A0A256SS31"/>
<dbReference type="Pfam" id="PF22765">
    <property type="entry name" value="DUF7010"/>
    <property type="match status" value="1"/>
</dbReference>
<feature type="transmembrane region" description="Helical" evidence="1">
    <location>
        <begin position="130"/>
        <end position="147"/>
    </location>
</feature>
<dbReference type="EMBL" id="NGPL01000030">
    <property type="protein sequence ID" value="OYS69163.1"/>
    <property type="molecule type" value="Genomic_DNA"/>
</dbReference>
<feature type="transmembrane region" description="Helical" evidence="1">
    <location>
        <begin position="79"/>
        <end position="101"/>
    </location>
</feature>